<dbReference type="AlphaFoldDB" id="A0QRU4"/>
<dbReference type="EMBL" id="CP000480">
    <property type="protein sequence ID" value="ABK74900.1"/>
    <property type="molecule type" value="Genomic_DNA"/>
</dbReference>
<proteinExistence type="predicted"/>
<dbReference type="OrthoDB" id="4752397at2"/>
<dbReference type="SUPFAM" id="SSF56024">
    <property type="entry name" value="Phospholipase D/nuclease"/>
    <property type="match status" value="1"/>
</dbReference>
<accession>A0QRU4</accession>
<dbReference type="CDD" id="cd09176">
    <property type="entry name" value="PLDc_unchar6"/>
    <property type="match status" value="1"/>
</dbReference>
<evidence type="ECO:0008006" key="3">
    <source>
        <dbReference type="Google" id="ProtNLM"/>
    </source>
</evidence>
<evidence type="ECO:0000313" key="1">
    <source>
        <dbReference type="EMBL" id="ABK74900.1"/>
    </source>
</evidence>
<name>A0QRU4_MYCS2</name>
<dbReference type="STRING" id="246196.MSMEG_1241"/>
<dbReference type="RefSeq" id="WP_011727528.1">
    <property type="nucleotide sequence ID" value="NC_018289.1"/>
</dbReference>
<evidence type="ECO:0000313" key="2">
    <source>
        <dbReference type="Proteomes" id="UP000000757"/>
    </source>
</evidence>
<gene>
    <name evidence="1" type="ordered locus">MSMEG_1241</name>
</gene>
<protein>
    <recommendedName>
        <fullName evidence="3">PLD phosphodiesterase domain-containing protein</fullName>
    </recommendedName>
</protein>
<sequence>MSVAHLGKAVEELCTSAVHELLLVAPFIKEPVLSHLLSRVGSDEVEVTCVTRWHPHEIAAGVSDLSVWRHFRHLPRRRLFLRQDLHAKYYRGDGECLVGSANITAAAFGYSATPNLELLVPARLGDSGLEMFEERLFLGAIEVDDRVFSDVSCLVEKFDGAAKPPINATSFVESLSADLGPVEDLATWTPLLRRPEDLYLVYSQDADDLSKAEIDAATRDLAVLRVVPGLDKPDFEAMVGHALLLTPIVQRLDRFVYKSRRFGEVRDFLAAFEINERRWQTLLRWLNYYLEDRYSYTRPHFTEVICRKNLNL</sequence>
<organism evidence="1 2">
    <name type="scientific">Mycolicibacterium smegmatis (strain ATCC 700084 / mc(2)155)</name>
    <name type="common">Mycobacterium smegmatis</name>
    <dbReference type="NCBI Taxonomy" id="246196"/>
    <lineage>
        <taxon>Bacteria</taxon>
        <taxon>Bacillati</taxon>
        <taxon>Actinomycetota</taxon>
        <taxon>Actinomycetes</taxon>
        <taxon>Mycobacteriales</taxon>
        <taxon>Mycobacteriaceae</taxon>
        <taxon>Mycolicibacterium</taxon>
    </lineage>
</organism>
<keyword evidence="2" id="KW-1185">Reference proteome</keyword>
<reference evidence="1 2" key="1">
    <citation type="submission" date="2006-10" db="EMBL/GenBank/DDBJ databases">
        <authorList>
            <person name="Fleischmann R.D."/>
            <person name="Dodson R.J."/>
            <person name="Haft D.H."/>
            <person name="Merkel J.S."/>
            <person name="Nelson W.C."/>
            <person name="Fraser C.M."/>
        </authorList>
    </citation>
    <scope>NUCLEOTIDE SEQUENCE [LARGE SCALE GENOMIC DNA]</scope>
    <source>
        <strain evidence="2">ATCC 700084 / mc(2)155</strain>
    </source>
</reference>
<dbReference type="Proteomes" id="UP000000757">
    <property type="component" value="Chromosome"/>
</dbReference>
<dbReference type="InterPro" id="IPR059166">
    <property type="entry name" value="PLD-like_cat"/>
</dbReference>
<dbReference type="KEGG" id="msm:MSMEG_1241"/>